<evidence type="ECO:0000313" key="2">
    <source>
        <dbReference type="EMBL" id="HGU31910.1"/>
    </source>
</evidence>
<sequence length="856" mass="90182">MKKTIKFGLMAIALFAILGVMADGAWADTSTVSGAYIFDKTSVSAGDYVNVSILGLDKNGAVDVYGEQFGATIFATVSSVFGTITAGGSSASSPSPGVYSTDVKYVSLNQGKGKASIYYDPTVSGNDSVNITLQEKYQAEGGGFVYRTISTYTQTIAVAGKAAKAGWLLVTDIVGTAKSFTGDTIGTMTAGASGKQFQVVAYTAVGNTTTDTAASGPVTLTIRPAHDMDKYGNQAKTTYNLTGTMTGGIAYITTDGSIKEAGRYYVEAMFDGKSSVQPLFEDVLDVMPKSTAHHFELTASSKFFPTASGFTPNLWPGASITISSYLNDEYGNRMTLPSGKVDVKIKDKNGIIADQSGSFTPADAKLDFLIDRTDILSNGLDKDGTAILVASDPTKSILDSNNLELEGKKSGLWVDWNVLGTNLTAGNNNAFFQNFSYGTGTTNTFTSGSTVTVQYISKKGTDTCPTSVNPDNTVTVKFNKALTGGYFLFSKDGYAPYWVPGKDIAPGDADSAKIVNAHGSSLTALSVVGNRTTVWSNRVIVTDKNGNSVKNNYNYKVSSSKSGVSFDPTAATGTANDTVKGNNVTVTYDPTKFTGTDDTFTISILGAPGVDPLKPIVTIPGTTSLKTILMSISTTTLPLNGEAPLCVETLDANGNRVNSDIFMTLTGSVTPTVKDNAGNSYINGSKLISTGRTILVLTVPSKTGDFTITFKNAAGTIVAEKQFTVTGSAQQSKTVGDKPGEQKVDVAPSENLNIVVNTTNKYGDTPKYQWFVFTATAGGAQLPLYLLSDKGIVPILPGLDIYQYTYSYPTGSTVQIAQLKMSDLGLKAGDTFAYAYAYETAAGKFVMDNVVIITVK</sequence>
<keyword evidence="1" id="KW-0732">Signal</keyword>
<dbReference type="EMBL" id="DSUH01000073">
    <property type="protein sequence ID" value="HGU31910.1"/>
    <property type="molecule type" value="Genomic_DNA"/>
</dbReference>
<feature type="chain" id="PRO_5028182191" evidence="1">
    <location>
        <begin position="23"/>
        <end position="856"/>
    </location>
</feature>
<comment type="caution">
    <text evidence="2">The sequence shown here is derived from an EMBL/GenBank/DDBJ whole genome shotgun (WGS) entry which is preliminary data.</text>
</comment>
<evidence type="ECO:0000256" key="1">
    <source>
        <dbReference type="SAM" id="SignalP"/>
    </source>
</evidence>
<accession>A0A7C4ML06</accession>
<reference evidence="2" key="1">
    <citation type="journal article" date="2020" name="mSystems">
        <title>Genome- and Community-Level Interaction Insights into Carbon Utilization and Element Cycling Functions of Hydrothermarchaeota in Hydrothermal Sediment.</title>
        <authorList>
            <person name="Zhou Z."/>
            <person name="Liu Y."/>
            <person name="Xu W."/>
            <person name="Pan J."/>
            <person name="Luo Z.H."/>
            <person name="Li M."/>
        </authorList>
    </citation>
    <scope>NUCLEOTIDE SEQUENCE [LARGE SCALE GENOMIC DNA]</scope>
    <source>
        <strain evidence="2">SpSt-477</strain>
    </source>
</reference>
<gene>
    <name evidence="2" type="ORF">ENS29_03525</name>
</gene>
<proteinExistence type="predicted"/>
<feature type="signal peptide" evidence="1">
    <location>
        <begin position="1"/>
        <end position="22"/>
    </location>
</feature>
<protein>
    <submittedName>
        <fullName evidence="2">Uncharacterized protein</fullName>
    </submittedName>
</protein>
<organism evidence="2">
    <name type="scientific">Desulfatirhabdium butyrativorans</name>
    <dbReference type="NCBI Taxonomy" id="340467"/>
    <lineage>
        <taxon>Bacteria</taxon>
        <taxon>Pseudomonadati</taxon>
        <taxon>Thermodesulfobacteriota</taxon>
        <taxon>Desulfobacteria</taxon>
        <taxon>Desulfobacterales</taxon>
        <taxon>Desulfatirhabdiaceae</taxon>
        <taxon>Desulfatirhabdium</taxon>
    </lineage>
</organism>
<dbReference type="AlphaFoldDB" id="A0A7C4ML06"/>
<name>A0A7C4ML06_9BACT</name>